<evidence type="ECO:0000313" key="3">
    <source>
        <dbReference type="EMBL" id="CEP10919.1"/>
    </source>
</evidence>
<evidence type="ECO:0000259" key="2">
    <source>
        <dbReference type="PROSITE" id="PS50010"/>
    </source>
</evidence>
<dbReference type="InterPro" id="IPR051092">
    <property type="entry name" value="FYVE_RhoGEF_PH"/>
</dbReference>
<protein>
    <recommendedName>
        <fullName evidence="2">DH domain-containing protein</fullName>
    </recommendedName>
</protein>
<evidence type="ECO:0000313" key="4">
    <source>
        <dbReference type="Proteomes" id="UP000054107"/>
    </source>
</evidence>
<proteinExistence type="predicted"/>
<dbReference type="SMART" id="SM00325">
    <property type="entry name" value="RhoGEF"/>
    <property type="match status" value="1"/>
</dbReference>
<feature type="region of interest" description="Disordered" evidence="1">
    <location>
        <begin position="493"/>
        <end position="518"/>
    </location>
</feature>
<sequence length="698" mass="79484">MGNKTNKQTHSYGLPKPVGGVQKKAHGGIKSSRVGKKAKEMVKKNLSLFLKGINLQQLIDYSTTNDSSSSSFFNNNHSFVKNIQNKLAANEIDDEPSHRAISSSVNQEFALHASPSWQYVASTVGEPRFPHVDVLPRTWKESLSADQKNSHSLTSKEMKYQELIYEIILTEQSYVDDLILVYKIFIKELLRWDGLPSAVRHLFENIFQIIRLHMQLLRELRSKQISQFPIVSSITDIFRSFVSRFDIYSAYFSNFEKANNAITESIRTQDEFGSFISCLPKTDDDLQNIECFLVEMDVILRYFEKQKKESEDFIKLEDLGSRISGLEGSTIRIAEYGRRLIYEGYLTIIPGTQQSISAQCEDSSNVSFSSAIQPPALSRKNSAFSLSSSRRHQKHYVFLFNDMIVCTRERHRKRLSMVDNKPAPPLKKGSYYGPSADSTFKITHTPGRITLVDRAVMRTTSNNERLSRRGSALFQSLRKYGSRNQEDLSATHINDPSFFSEQPSQPQLQPQPQPQQQPPALFEIHPLQFMCSIATRNLTNIQFETESAEEKDIWCDHLENVLGEHVQRNCQQQQQQQRQNCRPIGNKDANAASLHQRVVLSPAQSSYSFESNSSNESLGFSSAAWNGYCDVEKMEIDEDSQQQQQKAMAKHRIIVDKNEDIMSSILDEFGDSIWSIGAPEGLSPYQLRKTFSNIGSEL</sequence>
<organism evidence="3 4">
    <name type="scientific">Parasitella parasitica</name>
    <dbReference type="NCBI Taxonomy" id="35722"/>
    <lineage>
        <taxon>Eukaryota</taxon>
        <taxon>Fungi</taxon>
        <taxon>Fungi incertae sedis</taxon>
        <taxon>Mucoromycota</taxon>
        <taxon>Mucoromycotina</taxon>
        <taxon>Mucoromycetes</taxon>
        <taxon>Mucorales</taxon>
        <taxon>Mucorineae</taxon>
        <taxon>Mucoraceae</taxon>
        <taxon>Parasitella</taxon>
    </lineage>
</organism>
<dbReference type="Proteomes" id="UP000054107">
    <property type="component" value="Unassembled WGS sequence"/>
</dbReference>
<dbReference type="PANTHER" id="PTHR12673">
    <property type="entry name" value="FACIOGENITAL DYSPLASIA PROTEIN"/>
    <property type="match status" value="1"/>
</dbReference>
<dbReference type="InterPro" id="IPR035899">
    <property type="entry name" value="DBL_dom_sf"/>
</dbReference>
<feature type="domain" description="DH" evidence="2">
    <location>
        <begin position="159"/>
        <end position="276"/>
    </location>
</feature>
<dbReference type="Gene3D" id="2.30.29.30">
    <property type="entry name" value="Pleckstrin-homology domain (PH domain)/Phosphotyrosine-binding domain (PTB)"/>
    <property type="match status" value="1"/>
</dbReference>
<dbReference type="InterPro" id="IPR000219">
    <property type="entry name" value="DH_dom"/>
</dbReference>
<dbReference type="AlphaFoldDB" id="A0A0B7N7G7"/>
<dbReference type="PROSITE" id="PS50010">
    <property type="entry name" value="DH_2"/>
    <property type="match status" value="1"/>
</dbReference>
<gene>
    <name evidence="3" type="primary">PARPA_04718.1 scaffold 15639</name>
</gene>
<dbReference type="OrthoDB" id="1716625at2759"/>
<dbReference type="SMART" id="SM00233">
    <property type="entry name" value="PH"/>
    <property type="match status" value="1"/>
</dbReference>
<evidence type="ECO:0000256" key="1">
    <source>
        <dbReference type="SAM" id="MobiDB-lite"/>
    </source>
</evidence>
<feature type="compositionally biased region" description="Polar residues" evidence="1">
    <location>
        <begin position="1"/>
        <end position="11"/>
    </location>
</feature>
<dbReference type="Pfam" id="PF00621">
    <property type="entry name" value="RhoGEF"/>
    <property type="match status" value="1"/>
</dbReference>
<dbReference type="SUPFAM" id="SSF50729">
    <property type="entry name" value="PH domain-like"/>
    <property type="match status" value="1"/>
</dbReference>
<dbReference type="GO" id="GO:0005085">
    <property type="term" value="F:guanyl-nucleotide exchange factor activity"/>
    <property type="evidence" value="ECO:0007669"/>
    <property type="project" value="InterPro"/>
</dbReference>
<accession>A0A0B7N7G7</accession>
<dbReference type="GO" id="GO:0005737">
    <property type="term" value="C:cytoplasm"/>
    <property type="evidence" value="ECO:0007669"/>
    <property type="project" value="TreeGrafter"/>
</dbReference>
<dbReference type="Gene3D" id="1.20.900.10">
    <property type="entry name" value="Dbl homology (DH) domain"/>
    <property type="match status" value="1"/>
</dbReference>
<feature type="region of interest" description="Disordered" evidence="1">
    <location>
        <begin position="1"/>
        <end position="36"/>
    </location>
</feature>
<dbReference type="InterPro" id="IPR011993">
    <property type="entry name" value="PH-like_dom_sf"/>
</dbReference>
<reference evidence="3 4" key="1">
    <citation type="submission" date="2014-09" db="EMBL/GenBank/DDBJ databases">
        <authorList>
            <person name="Ellenberger Sabrina"/>
        </authorList>
    </citation>
    <scope>NUCLEOTIDE SEQUENCE [LARGE SCALE GENOMIC DNA]</scope>
    <source>
        <strain evidence="3 4">CBS 412.66</strain>
    </source>
</reference>
<name>A0A0B7N7G7_9FUNG</name>
<dbReference type="PANTHER" id="PTHR12673:SF159">
    <property type="entry name" value="LD03170P"/>
    <property type="match status" value="1"/>
</dbReference>
<dbReference type="STRING" id="35722.A0A0B7N7G7"/>
<dbReference type="EMBL" id="LN725615">
    <property type="protein sequence ID" value="CEP10919.1"/>
    <property type="molecule type" value="Genomic_DNA"/>
</dbReference>
<dbReference type="InterPro" id="IPR001849">
    <property type="entry name" value="PH_domain"/>
</dbReference>
<dbReference type="SUPFAM" id="SSF48065">
    <property type="entry name" value="DBL homology domain (DH-domain)"/>
    <property type="match status" value="1"/>
</dbReference>
<keyword evidence="4" id="KW-1185">Reference proteome</keyword>